<evidence type="ECO:0000313" key="1">
    <source>
        <dbReference type="EMBL" id="GAA4047037.1"/>
    </source>
</evidence>
<comment type="caution">
    <text evidence="1">The sequence shown here is derived from an EMBL/GenBank/DDBJ whole genome shotgun (WGS) entry which is preliminary data.</text>
</comment>
<protein>
    <submittedName>
        <fullName evidence="1">Uncharacterized protein</fullName>
    </submittedName>
</protein>
<accession>A0ABP7ULZ6</accession>
<gene>
    <name evidence="1" type="ORF">GCM10022409_36390</name>
</gene>
<organism evidence="1 2">
    <name type="scientific">Hymenobacter glaciei</name>
    <dbReference type="NCBI Taxonomy" id="877209"/>
    <lineage>
        <taxon>Bacteria</taxon>
        <taxon>Pseudomonadati</taxon>
        <taxon>Bacteroidota</taxon>
        <taxon>Cytophagia</taxon>
        <taxon>Cytophagales</taxon>
        <taxon>Hymenobacteraceae</taxon>
        <taxon>Hymenobacter</taxon>
    </lineage>
</organism>
<evidence type="ECO:0000313" key="2">
    <source>
        <dbReference type="Proteomes" id="UP001501469"/>
    </source>
</evidence>
<dbReference type="RefSeq" id="WP_345057347.1">
    <property type="nucleotide sequence ID" value="NZ_BAABDK010000029.1"/>
</dbReference>
<name>A0ABP7ULZ6_9BACT</name>
<proteinExistence type="predicted"/>
<reference evidence="2" key="1">
    <citation type="journal article" date="2019" name="Int. J. Syst. Evol. Microbiol.">
        <title>The Global Catalogue of Microorganisms (GCM) 10K type strain sequencing project: providing services to taxonomists for standard genome sequencing and annotation.</title>
        <authorList>
            <consortium name="The Broad Institute Genomics Platform"/>
            <consortium name="The Broad Institute Genome Sequencing Center for Infectious Disease"/>
            <person name="Wu L."/>
            <person name="Ma J."/>
        </authorList>
    </citation>
    <scope>NUCLEOTIDE SEQUENCE [LARGE SCALE GENOMIC DNA]</scope>
    <source>
        <strain evidence="2">JCM 17225</strain>
    </source>
</reference>
<dbReference type="EMBL" id="BAABDK010000029">
    <property type="protein sequence ID" value="GAA4047037.1"/>
    <property type="molecule type" value="Genomic_DNA"/>
</dbReference>
<keyword evidence="2" id="KW-1185">Reference proteome</keyword>
<dbReference type="Proteomes" id="UP001501469">
    <property type="component" value="Unassembled WGS sequence"/>
</dbReference>
<sequence length="150" mass="17255">MDILSKIAWSFNKTEYKTIDDFNHKLLKYQLDIMKERACWKSDEIVVDSPVVEVEFMAWIKKGSLAENETLLEGDDFFEDEDNSEGGLFQADIKARFEADNGQHFTALELLYKLDKQMKSKELGDHIFFEGLGDEKNEDGVSVFYMGCGS</sequence>